<keyword evidence="2" id="KW-1185">Reference proteome</keyword>
<evidence type="ECO:0000313" key="2">
    <source>
        <dbReference type="Proteomes" id="UP000238375"/>
    </source>
</evidence>
<dbReference type="InterPro" id="IPR014942">
    <property type="entry name" value="AbiEii"/>
</dbReference>
<accession>A0A2T0S302</accession>
<dbReference type="Gene3D" id="3.10.450.620">
    <property type="entry name" value="JHP933, nucleotidyltransferase-like core domain"/>
    <property type="match status" value="1"/>
</dbReference>
<dbReference type="GO" id="GO:0016740">
    <property type="term" value="F:transferase activity"/>
    <property type="evidence" value="ECO:0007669"/>
    <property type="project" value="UniProtKB-KW"/>
</dbReference>
<comment type="caution">
    <text evidence="1">The sequence shown here is derived from an EMBL/GenBank/DDBJ whole genome shotgun (WGS) entry which is preliminary data.</text>
</comment>
<dbReference type="Proteomes" id="UP000238375">
    <property type="component" value="Unassembled WGS sequence"/>
</dbReference>
<reference evidence="1 2" key="1">
    <citation type="submission" date="2018-03" db="EMBL/GenBank/DDBJ databases">
        <title>Genomic Encyclopedia of Archaeal and Bacterial Type Strains, Phase II (KMG-II): from individual species to whole genera.</title>
        <authorList>
            <person name="Goeker M."/>
        </authorList>
    </citation>
    <scope>NUCLEOTIDE SEQUENCE [LARGE SCALE GENOMIC DNA]</scope>
    <source>
        <strain evidence="1 2">DSM 28354</strain>
    </source>
</reference>
<organism evidence="1 2">
    <name type="scientific">Spirosoma oryzae</name>
    <dbReference type="NCBI Taxonomy" id="1469603"/>
    <lineage>
        <taxon>Bacteria</taxon>
        <taxon>Pseudomonadati</taxon>
        <taxon>Bacteroidota</taxon>
        <taxon>Cytophagia</taxon>
        <taxon>Cytophagales</taxon>
        <taxon>Cytophagaceae</taxon>
        <taxon>Spirosoma</taxon>
    </lineage>
</organism>
<protein>
    <submittedName>
        <fullName evidence="1">Nucleotidyltransferase AbiEii toxin of type IV toxin-antitoxin system</fullName>
    </submittedName>
</protein>
<dbReference type="AlphaFoldDB" id="A0A2T0S302"/>
<gene>
    <name evidence="1" type="ORF">CLV58_1315</name>
</gene>
<evidence type="ECO:0000313" key="1">
    <source>
        <dbReference type="EMBL" id="PRY27787.1"/>
    </source>
</evidence>
<dbReference type="Pfam" id="PF08843">
    <property type="entry name" value="AbiEii"/>
    <property type="match status" value="1"/>
</dbReference>
<sequence>MLHYQTLASESYSLLIELMANPVMKSGEFTLAGGTALALQLGHRMSTDLDLFTNNPFDPIKLRDALRQTLGDRLSVHAMNEIGFRGFVDGVKIDVVYCSPYPGQV</sequence>
<proteinExistence type="predicted"/>
<keyword evidence="1" id="KW-0808">Transferase</keyword>
<name>A0A2T0S302_9BACT</name>
<dbReference type="EMBL" id="PVTE01000031">
    <property type="protein sequence ID" value="PRY27787.1"/>
    <property type="molecule type" value="Genomic_DNA"/>
</dbReference>